<feature type="region of interest" description="Disordered" evidence="2">
    <location>
        <begin position="314"/>
        <end position="337"/>
    </location>
</feature>
<protein>
    <submittedName>
        <fullName evidence="4">Integrase</fullName>
    </submittedName>
</protein>
<dbReference type="InterPro" id="IPR021104">
    <property type="entry name" value="KfrA_DNA-bd_N"/>
</dbReference>
<accession>A0A1X0N6E7</accession>
<dbReference type="InterPro" id="IPR036689">
    <property type="entry name" value="ESAT-6-like_sf"/>
</dbReference>
<dbReference type="STRING" id="1958950.BZK31_11550"/>
<name>A0A1X0N6E7_9PSED</name>
<feature type="domain" description="KfrA N-terminal DNA-binding" evidence="3">
    <location>
        <begin position="8"/>
        <end position="112"/>
    </location>
</feature>
<evidence type="ECO:0000259" key="3">
    <source>
        <dbReference type="Pfam" id="PF11740"/>
    </source>
</evidence>
<dbReference type="Proteomes" id="UP000192815">
    <property type="component" value="Unassembled WGS sequence"/>
</dbReference>
<evidence type="ECO:0000256" key="2">
    <source>
        <dbReference type="SAM" id="MobiDB-lite"/>
    </source>
</evidence>
<organism evidence="4 5">
    <name type="scientific">Pseudomonas floridensis</name>
    <dbReference type="NCBI Taxonomy" id="1958950"/>
    <lineage>
        <taxon>Bacteria</taxon>
        <taxon>Pseudomonadati</taxon>
        <taxon>Pseudomonadota</taxon>
        <taxon>Gammaproteobacteria</taxon>
        <taxon>Pseudomonadales</taxon>
        <taxon>Pseudomonadaceae</taxon>
        <taxon>Pseudomonas</taxon>
    </lineage>
</organism>
<dbReference type="AlphaFoldDB" id="A0A1X0N6E7"/>
<comment type="caution">
    <text evidence="4">The sequence shown here is derived from an EMBL/GenBank/DDBJ whole genome shotgun (WGS) entry which is preliminary data.</text>
</comment>
<dbReference type="SUPFAM" id="SSF140453">
    <property type="entry name" value="EsxAB dimer-like"/>
    <property type="match status" value="1"/>
</dbReference>
<evidence type="ECO:0000256" key="1">
    <source>
        <dbReference type="SAM" id="Coils"/>
    </source>
</evidence>
<dbReference type="OrthoDB" id="7015148at2"/>
<keyword evidence="5" id="KW-1185">Reference proteome</keyword>
<gene>
    <name evidence="4" type="ORF">BZK31_11550</name>
</gene>
<evidence type="ECO:0000313" key="5">
    <source>
        <dbReference type="Proteomes" id="UP000192815"/>
    </source>
</evidence>
<dbReference type="RefSeq" id="WP_083182778.1">
    <property type="nucleotide sequence ID" value="NZ_CBCRZR010000004.1"/>
</dbReference>
<reference evidence="5" key="1">
    <citation type="submission" date="2017-02" db="EMBL/GenBank/DDBJ databases">
        <title>Pseudomonas floridae sp. nov., a novel pathogenic bacterial species isolated from tomato.</title>
        <authorList>
            <person name="Timilsina S."/>
            <person name="Vallad G.E."/>
            <person name="Jones J.B."/>
        </authorList>
    </citation>
    <scope>NUCLEOTIDE SEQUENCE [LARGE SCALE GENOMIC DNA]</scope>
    <source>
        <strain evidence="5">GEV388</strain>
    </source>
</reference>
<keyword evidence="1" id="KW-0175">Coiled coil</keyword>
<proteinExistence type="predicted"/>
<evidence type="ECO:0000313" key="4">
    <source>
        <dbReference type="EMBL" id="ORC59158.1"/>
    </source>
</evidence>
<dbReference type="Pfam" id="PF11740">
    <property type="entry name" value="KfrA_N"/>
    <property type="match status" value="1"/>
</dbReference>
<sequence>MARGGVNKALVLKARASLLARGENPSIDAVRIEMGNTGSKTTIHRYLKELDASHVPAPDINEELTHLVAQLAQRLQGQAQERIDQLRTEHASTCEDLQHALSNARQQVHTLGERTQQQDQALERQSTALLDLQETLHNARNENTRLTQAHSDQAARLEDKNEQIRSLEDKHRHARDALEHYRNAIKEQREQEQQRHESQIQQLQMELRQAQQSLSIRQEDITQLNRDNERLLAETRSTQRDLNTQKDLTDKANALATSSARDHQHAQTQCALLEEKARSLTDDNLDLEQHLKDAQQQSRMLELLLIKKEAALEALKPSGERASKTRSPRKKPDARQG</sequence>
<dbReference type="EMBL" id="MUIO01000039">
    <property type="protein sequence ID" value="ORC59158.1"/>
    <property type="molecule type" value="Genomic_DNA"/>
</dbReference>
<feature type="coiled-coil region" evidence="1">
    <location>
        <begin position="61"/>
        <end position="304"/>
    </location>
</feature>